<sequence length="459" mass="48739">MFFRSKKTAGADDEAQVASTFMAVIDRTQATIQFQPDGTILTANANFLQALGYSVEEIVGRNHAMFVDRVFAQGDEYRRFWQELASGRSFTDQFPRVRKDGSVIWIQATYAPYLDAEGKVCKVIKIATDITDRQRGIGGIAEGLRELSNGNLMHRVPTCNAADIDALGTAFNAAVEQLSVSISAVKDVSTAVERTADELGQSSSELSQRTESQAATLEQTAAAIEELTSTVRAAAEGARGVEASANAAKSTAENGGKVVGDAIDAMSLIEKSSTKIAQIISVIDDIAFQTNLLALNAGVEAARAGDAGRGFAVVASEVRALAQRASEAAREINALIEESSHHVKTGVGLVGLAGDELHKIIDGVAGIYAHITEISRGAAEQAITLNEINSGVSHLDSVTQQNAAMVEESTAASQVLANDARELARQVAVFRTSADSQSRFAYDRPFASQQAAPRRRAAF</sequence>
<organism evidence="9 10">
    <name type="scientific">Rhodovulum strictum</name>
    <dbReference type="NCBI Taxonomy" id="58314"/>
    <lineage>
        <taxon>Bacteria</taxon>
        <taxon>Pseudomonadati</taxon>
        <taxon>Pseudomonadota</taxon>
        <taxon>Alphaproteobacteria</taxon>
        <taxon>Rhodobacterales</taxon>
        <taxon>Paracoccaceae</taxon>
        <taxon>Rhodovulum</taxon>
    </lineage>
</organism>
<dbReference type="GO" id="GO:0007165">
    <property type="term" value="P:signal transduction"/>
    <property type="evidence" value="ECO:0007669"/>
    <property type="project" value="UniProtKB-KW"/>
</dbReference>
<dbReference type="SUPFAM" id="SSF55785">
    <property type="entry name" value="PYP-like sensor domain (PAS domain)"/>
    <property type="match status" value="1"/>
</dbReference>
<dbReference type="CDD" id="cd00130">
    <property type="entry name" value="PAS"/>
    <property type="match status" value="1"/>
</dbReference>
<dbReference type="Proteomes" id="UP000466730">
    <property type="component" value="Unassembled WGS sequence"/>
</dbReference>
<feature type="domain" description="Methyl-accepting transducer" evidence="5">
    <location>
        <begin position="188"/>
        <end position="417"/>
    </location>
</feature>
<dbReference type="AlphaFoldDB" id="A0A844BA58"/>
<dbReference type="Pfam" id="PF08448">
    <property type="entry name" value="PAS_4"/>
    <property type="match status" value="1"/>
</dbReference>
<dbReference type="GO" id="GO:0004888">
    <property type="term" value="F:transmembrane signaling receptor activity"/>
    <property type="evidence" value="ECO:0007669"/>
    <property type="project" value="InterPro"/>
</dbReference>
<dbReference type="InterPro" id="IPR004089">
    <property type="entry name" value="MCPsignal_dom"/>
</dbReference>
<dbReference type="InterPro" id="IPR004090">
    <property type="entry name" value="Chemotax_Me-accpt_rcpt"/>
</dbReference>
<dbReference type="PROSITE" id="PS50112">
    <property type="entry name" value="PAS"/>
    <property type="match status" value="1"/>
</dbReference>
<dbReference type="OrthoDB" id="9765776at2"/>
<dbReference type="PRINTS" id="PR00260">
    <property type="entry name" value="CHEMTRNSDUCR"/>
</dbReference>
<dbReference type="SUPFAM" id="SSF58104">
    <property type="entry name" value="Methyl-accepting chemotaxis protein (MCP) signaling domain"/>
    <property type="match status" value="1"/>
</dbReference>
<dbReference type="InterPro" id="IPR000014">
    <property type="entry name" value="PAS"/>
</dbReference>
<dbReference type="InterPro" id="IPR000700">
    <property type="entry name" value="PAS-assoc_C"/>
</dbReference>
<dbReference type="InterPro" id="IPR013656">
    <property type="entry name" value="PAS_4"/>
</dbReference>
<dbReference type="SMART" id="SM00283">
    <property type="entry name" value="MA"/>
    <property type="match status" value="1"/>
</dbReference>
<dbReference type="SMART" id="SM00086">
    <property type="entry name" value="PAC"/>
    <property type="match status" value="1"/>
</dbReference>
<accession>A0A844BA58</accession>
<evidence type="ECO:0000259" key="6">
    <source>
        <dbReference type="PROSITE" id="PS50112"/>
    </source>
</evidence>
<dbReference type="EMBL" id="WJPO01000031">
    <property type="protein sequence ID" value="MRH22470.1"/>
    <property type="molecule type" value="Genomic_DNA"/>
</dbReference>
<dbReference type="GO" id="GO:0016020">
    <property type="term" value="C:membrane"/>
    <property type="evidence" value="ECO:0007669"/>
    <property type="project" value="UniProtKB-SubCell"/>
</dbReference>
<name>A0A844BA58_9RHOB</name>
<comment type="subcellular location">
    <subcellularLocation>
        <location evidence="1">Membrane</location>
    </subcellularLocation>
</comment>
<evidence type="ECO:0000256" key="1">
    <source>
        <dbReference type="ARBA" id="ARBA00004370"/>
    </source>
</evidence>
<evidence type="ECO:0000259" key="7">
    <source>
        <dbReference type="PROSITE" id="PS50113"/>
    </source>
</evidence>
<dbReference type="PANTHER" id="PTHR43531">
    <property type="entry name" value="PROTEIN ICFG"/>
    <property type="match status" value="1"/>
</dbReference>
<feature type="domain" description="PAC" evidence="7">
    <location>
        <begin position="90"/>
        <end position="142"/>
    </location>
</feature>
<dbReference type="CDD" id="cd11386">
    <property type="entry name" value="MCP_signal"/>
    <property type="match status" value="1"/>
</dbReference>
<evidence type="ECO:0000256" key="3">
    <source>
        <dbReference type="ARBA" id="ARBA00029447"/>
    </source>
</evidence>
<evidence type="ECO:0000259" key="8">
    <source>
        <dbReference type="PROSITE" id="PS50885"/>
    </source>
</evidence>
<keyword evidence="2" id="KW-0145">Chemotaxis</keyword>
<dbReference type="FunFam" id="1.10.287.950:FF:000001">
    <property type="entry name" value="Methyl-accepting chemotaxis sensory transducer"/>
    <property type="match status" value="1"/>
</dbReference>
<dbReference type="PROSITE" id="PS50111">
    <property type="entry name" value="CHEMOTAXIS_TRANSDUC_2"/>
    <property type="match status" value="1"/>
</dbReference>
<dbReference type="NCBIfam" id="TIGR00229">
    <property type="entry name" value="sensory_box"/>
    <property type="match status" value="1"/>
</dbReference>
<protein>
    <submittedName>
        <fullName evidence="9">PAS domain S-box protein</fullName>
    </submittedName>
</protein>
<evidence type="ECO:0000313" key="9">
    <source>
        <dbReference type="EMBL" id="MRH22470.1"/>
    </source>
</evidence>
<dbReference type="Gene3D" id="1.10.287.950">
    <property type="entry name" value="Methyl-accepting chemotaxis protein"/>
    <property type="match status" value="1"/>
</dbReference>
<evidence type="ECO:0000259" key="5">
    <source>
        <dbReference type="PROSITE" id="PS50111"/>
    </source>
</evidence>
<dbReference type="Gene3D" id="3.30.450.20">
    <property type="entry name" value="PAS domain"/>
    <property type="match status" value="1"/>
</dbReference>
<dbReference type="InterPro" id="IPR051310">
    <property type="entry name" value="MCP_chemotaxis"/>
</dbReference>
<dbReference type="InterPro" id="IPR003660">
    <property type="entry name" value="HAMP_dom"/>
</dbReference>
<dbReference type="PROSITE" id="PS50885">
    <property type="entry name" value="HAMP"/>
    <property type="match status" value="1"/>
</dbReference>
<keyword evidence="10" id="KW-1185">Reference proteome</keyword>
<feature type="domain" description="HAMP" evidence="8">
    <location>
        <begin position="131"/>
        <end position="183"/>
    </location>
</feature>
<gene>
    <name evidence="9" type="ORF">GH815_15950</name>
</gene>
<dbReference type="PROSITE" id="PS50113">
    <property type="entry name" value="PAC"/>
    <property type="match status" value="1"/>
</dbReference>
<keyword evidence="4" id="KW-0807">Transducer</keyword>
<feature type="domain" description="PAS" evidence="6">
    <location>
        <begin position="37"/>
        <end position="62"/>
    </location>
</feature>
<evidence type="ECO:0000256" key="4">
    <source>
        <dbReference type="PROSITE-ProRule" id="PRU00284"/>
    </source>
</evidence>
<dbReference type="RefSeq" id="WP_153749749.1">
    <property type="nucleotide sequence ID" value="NZ_BAAADI010000012.1"/>
</dbReference>
<evidence type="ECO:0000256" key="2">
    <source>
        <dbReference type="ARBA" id="ARBA00022500"/>
    </source>
</evidence>
<dbReference type="GO" id="GO:0006935">
    <property type="term" value="P:chemotaxis"/>
    <property type="evidence" value="ECO:0007669"/>
    <property type="project" value="UniProtKB-KW"/>
</dbReference>
<dbReference type="InterPro" id="IPR035965">
    <property type="entry name" value="PAS-like_dom_sf"/>
</dbReference>
<comment type="caution">
    <text evidence="9">The sequence shown here is derived from an EMBL/GenBank/DDBJ whole genome shotgun (WGS) entry which is preliminary data.</text>
</comment>
<evidence type="ECO:0000313" key="10">
    <source>
        <dbReference type="Proteomes" id="UP000466730"/>
    </source>
</evidence>
<comment type="similarity">
    <text evidence="3">Belongs to the methyl-accepting chemotaxis (MCP) protein family.</text>
</comment>
<proteinExistence type="inferred from homology"/>
<reference evidence="9 10" key="1">
    <citation type="submission" date="2019-11" db="EMBL/GenBank/DDBJ databases">
        <title>Draft Whole-Genome sequence of the marine photosynthetic bacterium Rhodovulum strictum DSM 11289.</title>
        <authorList>
            <person name="Kyndt J.A."/>
            <person name="Meyer T.E."/>
        </authorList>
    </citation>
    <scope>NUCLEOTIDE SEQUENCE [LARGE SCALE GENOMIC DNA]</scope>
    <source>
        <strain evidence="9 10">DSM 11289</strain>
    </source>
</reference>
<dbReference type="Pfam" id="PF00015">
    <property type="entry name" value="MCPsignal"/>
    <property type="match status" value="1"/>
</dbReference>
<dbReference type="PANTHER" id="PTHR43531:SF11">
    <property type="entry name" value="METHYL-ACCEPTING CHEMOTAXIS PROTEIN 3"/>
    <property type="match status" value="1"/>
</dbReference>
<dbReference type="InterPro" id="IPR001610">
    <property type="entry name" value="PAC"/>
</dbReference>